<dbReference type="InterPro" id="IPR058624">
    <property type="entry name" value="MdtA-like_HH"/>
</dbReference>
<comment type="caution">
    <text evidence="9">The sequence shown here is derived from an EMBL/GenBank/DDBJ whole genome shotgun (WGS) entry which is preliminary data.</text>
</comment>
<dbReference type="InterPro" id="IPR058625">
    <property type="entry name" value="MdtA-like_BSH"/>
</dbReference>
<feature type="compositionally biased region" description="Basic and acidic residues" evidence="4">
    <location>
        <begin position="397"/>
        <end position="410"/>
    </location>
</feature>
<dbReference type="InterPro" id="IPR006143">
    <property type="entry name" value="RND_pump_MFP"/>
</dbReference>
<evidence type="ECO:0000313" key="9">
    <source>
        <dbReference type="EMBL" id="MDG5977315.1"/>
    </source>
</evidence>
<feature type="domain" description="Multidrug resistance protein MdtA-like alpha-helical hairpin" evidence="5">
    <location>
        <begin position="116"/>
        <end position="184"/>
    </location>
</feature>
<dbReference type="GO" id="GO:0022857">
    <property type="term" value="F:transmembrane transporter activity"/>
    <property type="evidence" value="ECO:0007669"/>
    <property type="project" value="InterPro"/>
</dbReference>
<dbReference type="Pfam" id="PF25944">
    <property type="entry name" value="Beta-barrel_RND"/>
    <property type="match status" value="1"/>
</dbReference>
<dbReference type="RefSeq" id="WP_068175052.1">
    <property type="nucleotide sequence ID" value="NZ_AOGK01000019.1"/>
</dbReference>
<dbReference type="Pfam" id="PF25917">
    <property type="entry name" value="BSH_RND"/>
    <property type="match status" value="1"/>
</dbReference>
<dbReference type="EMBL" id="AOGK01000019">
    <property type="protein sequence ID" value="MDG5977315.1"/>
    <property type="molecule type" value="Genomic_DNA"/>
</dbReference>
<keyword evidence="3" id="KW-0175">Coiled coil</keyword>
<dbReference type="Gene3D" id="2.40.50.100">
    <property type="match status" value="1"/>
</dbReference>
<organism evidence="9 10">
    <name type="scientific">Hydrogenophaga taeniospiralis CCUG 15921</name>
    <dbReference type="NCBI Taxonomy" id="1281780"/>
    <lineage>
        <taxon>Bacteria</taxon>
        <taxon>Pseudomonadati</taxon>
        <taxon>Pseudomonadota</taxon>
        <taxon>Betaproteobacteria</taxon>
        <taxon>Burkholderiales</taxon>
        <taxon>Comamonadaceae</taxon>
        <taxon>Hydrogenophaga</taxon>
    </lineage>
</organism>
<evidence type="ECO:0000256" key="2">
    <source>
        <dbReference type="ARBA" id="ARBA00009477"/>
    </source>
</evidence>
<dbReference type="GO" id="GO:0005886">
    <property type="term" value="C:plasma membrane"/>
    <property type="evidence" value="ECO:0007669"/>
    <property type="project" value="TreeGrafter"/>
</dbReference>
<evidence type="ECO:0000259" key="5">
    <source>
        <dbReference type="Pfam" id="PF25876"/>
    </source>
</evidence>
<dbReference type="Gene3D" id="2.40.420.20">
    <property type="match status" value="1"/>
</dbReference>
<dbReference type="SUPFAM" id="SSF111369">
    <property type="entry name" value="HlyD-like secretion proteins"/>
    <property type="match status" value="1"/>
</dbReference>
<dbReference type="PANTHER" id="PTHR30158">
    <property type="entry name" value="ACRA/E-RELATED COMPONENT OF DRUG EFFLUX TRANSPORTER"/>
    <property type="match status" value="1"/>
</dbReference>
<gene>
    <name evidence="9" type="ORF">H010_18802</name>
</gene>
<dbReference type="Pfam" id="PF25876">
    <property type="entry name" value="HH_MFP_RND"/>
    <property type="match status" value="1"/>
</dbReference>
<evidence type="ECO:0000256" key="4">
    <source>
        <dbReference type="SAM" id="MobiDB-lite"/>
    </source>
</evidence>
<proteinExistence type="inferred from homology"/>
<evidence type="ECO:0000313" key="10">
    <source>
        <dbReference type="Proteomes" id="UP001152876"/>
    </source>
</evidence>
<reference evidence="9" key="1">
    <citation type="submission" date="2013-01" db="EMBL/GenBank/DDBJ databases">
        <title>Genome draft of Hydrogenophaga taeniospiralis 2K1.</title>
        <authorList>
            <person name="Gomila M."/>
            <person name="Lalucat J."/>
        </authorList>
    </citation>
    <scope>NUCLEOTIDE SEQUENCE</scope>
    <source>
        <strain evidence="9">CCUG 15921</strain>
    </source>
</reference>
<dbReference type="InterPro" id="IPR058626">
    <property type="entry name" value="MdtA-like_b-barrel"/>
</dbReference>
<name>A0A9X4S9Z0_9BURK</name>
<dbReference type="Gene3D" id="2.40.30.170">
    <property type="match status" value="1"/>
</dbReference>
<sequence>MSDLPSSKRRIWWPTAAALAAVTLAVIVLTQKSNPAQASAAPSAPPPMPVSVATVTESDIAAWDEFSGRLEAVERVDIRSRVAGVVQATHFREGALVAKGDLLISIDPAPYEAEVARAEAQTVAAQARVTHASNEHARARRLWDDKAIAQRELDDRESALREAEANLKAAQAQLQTTRLSLGYTQVRAPVAGRIGRLEVTVGNLVAAGPGAPVLTTLVSVSPIYASFDADEKTVARALKGLAGAGSSARQLLARIPVQMGTSDSADTPYAGQLQLIDNQVDPRSGTVRVRAVFDNQDGQLMPGQFARIRMGQAQSARTLLVSERAVGTDQDKKYVLVVGEGDKTEYRAVTLGASVDGLRTVLSGLKPGERIVVNGLQRVRPGDVVQPQDVPMNAAARSRDATESKARAEAPDPAVAKS</sequence>
<feature type="domain" description="Multidrug resistance protein MdtA-like C-terminal permuted SH3" evidence="8">
    <location>
        <begin position="320"/>
        <end position="378"/>
    </location>
</feature>
<dbReference type="InterPro" id="IPR058627">
    <property type="entry name" value="MdtA-like_C"/>
</dbReference>
<dbReference type="Proteomes" id="UP001152876">
    <property type="component" value="Unassembled WGS sequence"/>
</dbReference>
<evidence type="ECO:0000256" key="3">
    <source>
        <dbReference type="SAM" id="Coils"/>
    </source>
</evidence>
<evidence type="ECO:0000259" key="7">
    <source>
        <dbReference type="Pfam" id="PF25944"/>
    </source>
</evidence>
<dbReference type="Pfam" id="PF25967">
    <property type="entry name" value="RND-MFP_C"/>
    <property type="match status" value="1"/>
</dbReference>
<feature type="region of interest" description="Disordered" evidence="4">
    <location>
        <begin position="383"/>
        <end position="418"/>
    </location>
</feature>
<feature type="domain" description="Multidrug resistance protein MdtA-like barrel-sandwich hybrid" evidence="6">
    <location>
        <begin position="75"/>
        <end position="216"/>
    </location>
</feature>
<evidence type="ECO:0000256" key="1">
    <source>
        <dbReference type="ARBA" id="ARBA00004196"/>
    </source>
</evidence>
<dbReference type="GO" id="GO:0046677">
    <property type="term" value="P:response to antibiotic"/>
    <property type="evidence" value="ECO:0007669"/>
    <property type="project" value="TreeGrafter"/>
</dbReference>
<dbReference type="PANTHER" id="PTHR30158:SF10">
    <property type="entry name" value="CATION EFFLUX PUMP"/>
    <property type="match status" value="1"/>
</dbReference>
<feature type="domain" description="Multidrug resistance protein MdtA-like beta-barrel" evidence="7">
    <location>
        <begin position="223"/>
        <end position="311"/>
    </location>
</feature>
<dbReference type="OrthoDB" id="9783047at2"/>
<dbReference type="FunFam" id="2.40.420.20:FF:000001">
    <property type="entry name" value="Efflux RND transporter periplasmic adaptor subunit"/>
    <property type="match status" value="1"/>
</dbReference>
<feature type="coiled-coil region" evidence="3">
    <location>
        <begin position="146"/>
        <end position="180"/>
    </location>
</feature>
<evidence type="ECO:0000259" key="8">
    <source>
        <dbReference type="Pfam" id="PF25967"/>
    </source>
</evidence>
<comment type="subcellular location">
    <subcellularLocation>
        <location evidence="1">Cell envelope</location>
    </subcellularLocation>
</comment>
<evidence type="ECO:0000259" key="6">
    <source>
        <dbReference type="Pfam" id="PF25917"/>
    </source>
</evidence>
<accession>A0A9X4S9Z0</accession>
<dbReference type="Gene3D" id="1.10.287.470">
    <property type="entry name" value="Helix hairpin bin"/>
    <property type="match status" value="1"/>
</dbReference>
<protein>
    <submittedName>
        <fullName evidence="9">RND family efflux transporter MFP subunit</fullName>
    </submittedName>
</protein>
<keyword evidence="10" id="KW-1185">Reference proteome</keyword>
<dbReference type="AlphaFoldDB" id="A0A9X4S9Z0"/>
<dbReference type="GO" id="GO:0030313">
    <property type="term" value="C:cell envelope"/>
    <property type="evidence" value="ECO:0007669"/>
    <property type="project" value="UniProtKB-SubCell"/>
</dbReference>
<comment type="similarity">
    <text evidence="2">Belongs to the membrane fusion protein (MFP) (TC 8.A.1) family.</text>
</comment>
<dbReference type="NCBIfam" id="TIGR01730">
    <property type="entry name" value="RND_mfp"/>
    <property type="match status" value="1"/>
</dbReference>